<feature type="compositionally biased region" description="Basic and acidic residues" evidence="9">
    <location>
        <begin position="492"/>
        <end position="504"/>
    </location>
</feature>
<evidence type="ECO:0000259" key="11">
    <source>
        <dbReference type="PROSITE" id="PS51202"/>
    </source>
</evidence>
<dbReference type="GO" id="GO:0005886">
    <property type="term" value="C:plasma membrane"/>
    <property type="evidence" value="ECO:0007669"/>
    <property type="project" value="UniProtKB-SubCell"/>
</dbReference>
<proteinExistence type="predicted"/>
<feature type="transmembrane region" description="Helical" evidence="10">
    <location>
        <begin position="300"/>
        <end position="323"/>
    </location>
</feature>
<keyword evidence="5 10" id="KW-0812">Transmembrane</keyword>
<dbReference type="GO" id="GO:1902600">
    <property type="term" value="P:proton transmembrane transport"/>
    <property type="evidence" value="ECO:0007669"/>
    <property type="project" value="InterPro"/>
</dbReference>
<evidence type="ECO:0000256" key="6">
    <source>
        <dbReference type="ARBA" id="ARBA00022989"/>
    </source>
</evidence>
<evidence type="ECO:0000313" key="12">
    <source>
        <dbReference type="EMBL" id="BAK38092.1"/>
    </source>
</evidence>
<keyword evidence="13" id="KW-1185">Reference proteome</keyword>
<dbReference type="GO" id="GO:0006813">
    <property type="term" value="P:potassium ion transport"/>
    <property type="evidence" value="ECO:0007669"/>
    <property type="project" value="InterPro"/>
</dbReference>
<keyword evidence="2" id="KW-0813">Transport</keyword>
<keyword evidence="3" id="KW-0050">Antiport</keyword>
<dbReference type="Pfam" id="PF00999">
    <property type="entry name" value="Na_H_Exchanger"/>
    <property type="match status" value="1"/>
</dbReference>
<dbReference type="Gene3D" id="3.30.70.1450">
    <property type="entry name" value="Regulator of K+ conductance, C-terminal domain"/>
    <property type="match status" value="1"/>
</dbReference>
<reference evidence="12 13" key="1">
    <citation type="submission" date="2011-05" db="EMBL/GenBank/DDBJ databases">
        <title>Whole genome sequence of Microlunatus phosphovorus NM-1.</title>
        <authorList>
            <person name="Hosoyama A."/>
            <person name="Sasaki K."/>
            <person name="Harada T."/>
            <person name="Igarashi R."/>
            <person name="Kawakoshi A."/>
            <person name="Sasagawa M."/>
            <person name="Fukada J."/>
            <person name="Nakamura S."/>
            <person name="Katano Y."/>
            <person name="Hanada S."/>
            <person name="Kamagata Y."/>
            <person name="Nakamura N."/>
            <person name="Yamazaki S."/>
            <person name="Fujita N."/>
        </authorList>
    </citation>
    <scope>NUCLEOTIDE SEQUENCE [LARGE SCALE GENOMIC DNA]</scope>
    <source>
        <strain evidence="13">ATCC 700054 / DSM 10555 / JCM 9379 / NBRC 101784 / NCIMB 13414 / VKM Ac-1990 / NM-1</strain>
    </source>
</reference>
<feature type="transmembrane region" description="Helical" evidence="10">
    <location>
        <begin position="56"/>
        <end position="73"/>
    </location>
</feature>
<dbReference type="InterPro" id="IPR006037">
    <property type="entry name" value="RCK_C"/>
</dbReference>
<keyword evidence="7" id="KW-0406">Ion transport</keyword>
<evidence type="ECO:0000313" key="13">
    <source>
        <dbReference type="Proteomes" id="UP000007947"/>
    </source>
</evidence>
<accession>F5XH84</accession>
<dbReference type="GO" id="GO:0015297">
    <property type="term" value="F:antiporter activity"/>
    <property type="evidence" value="ECO:0007669"/>
    <property type="project" value="UniProtKB-KW"/>
</dbReference>
<feature type="transmembrane region" description="Helical" evidence="10">
    <location>
        <begin position="85"/>
        <end position="108"/>
    </location>
</feature>
<feature type="region of interest" description="Disordered" evidence="9">
    <location>
        <begin position="492"/>
        <end position="513"/>
    </location>
</feature>
<dbReference type="RefSeq" id="WP_013865906.1">
    <property type="nucleotide sequence ID" value="NC_015635.1"/>
</dbReference>
<dbReference type="Gene3D" id="1.20.1530.20">
    <property type="match status" value="1"/>
</dbReference>
<organism evidence="12 13">
    <name type="scientific">Microlunatus phosphovorus (strain ATCC 700054 / DSM 10555 / JCM 9379 / NBRC 101784 / NCIMB 13414 / VKM Ac-1990 / NM-1)</name>
    <dbReference type="NCBI Taxonomy" id="1032480"/>
    <lineage>
        <taxon>Bacteria</taxon>
        <taxon>Bacillati</taxon>
        <taxon>Actinomycetota</taxon>
        <taxon>Actinomycetes</taxon>
        <taxon>Propionibacteriales</taxon>
        <taxon>Propionibacteriaceae</taxon>
        <taxon>Microlunatus</taxon>
    </lineage>
</organism>
<evidence type="ECO:0000256" key="10">
    <source>
        <dbReference type="SAM" id="Phobius"/>
    </source>
</evidence>
<dbReference type="eggNOG" id="COG3263">
    <property type="taxonomic scope" value="Bacteria"/>
</dbReference>
<feature type="transmembrane region" description="Helical" evidence="10">
    <location>
        <begin position="238"/>
        <end position="258"/>
    </location>
</feature>
<evidence type="ECO:0000256" key="9">
    <source>
        <dbReference type="SAM" id="MobiDB-lite"/>
    </source>
</evidence>
<feature type="transmembrane region" description="Helical" evidence="10">
    <location>
        <begin position="212"/>
        <end position="232"/>
    </location>
</feature>
<keyword evidence="8 10" id="KW-0472">Membrane</keyword>
<name>F5XH84_MICPN</name>
<feature type="transmembrane region" description="Helical" evidence="10">
    <location>
        <begin position="270"/>
        <end position="288"/>
    </location>
</feature>
<evidence type="ECO:0000256" key="2">
    <source>
        <dbReference type="ARBA" id="ARBA00022448"/>
    </source>
</evidence>
<dbReference type="InterPro" id="IPR038770">
    <property type="entry name" value="Na+/solute_symporter_sf"/>
</dbReference>
<feature type="transmembrane region" description="Helical" evidence="10">
    <location>
        <begin position="181"/>
        <end position="205"/>
    </location>
</feature>
<dbReference type="STRING" id="1032480.MLP_50780"/>
<dbReference type="InterPro" id="IPR006153">
    <property type="entry name" value="Cation/H_exchanger_TM"/>
</dbReference>
<keyword evidence="6 10" id="KW-1133">Transmembrane helix</keyword>
<feature type="domain" description="RCK C-terminal" evidence="11">
    <location>
        <begin position="400"/>
        <end position="481"/>
    </location>
</feature>
<dbReference type="NCBIfam" id="NF003716">
    <property type="entry name" value="PRK05326.1-3"/>
    <property type="match status" value="1"/>
</dbReference>
<feature type="transmembrane region" description="Helical" evidence="10">
    <location>
        <begin position="32"/>
        <end position="50"/>
    </location>
</feature>
<feature type="transmembrane region" description="Helical" evidence="10">
    <location>
        <begin position="358"/>
        <end position="377"/>
    </location>
</feature>
<dbReference type="AlphaFoldDB" id="F5XH84"/>
<dbReference type="Proteomes" id="UP000007947">
    <property type="component" value="Chromosome"/>
</dbReference>
<gene>
    <name evidence="12" type="ordered locus">MLP_50780</name>
</gene>
<evidence type="ECO:0000256" key="3">
    <source>
        <dbReference type="ARBA" id="ARBA00022449"/>
    </source>
</evidence>
<sequence length="513" mass="54874">MINLDLILLVGSVVVMVAILAARLGTRVGLPALLLFLGVGMLLGETRVTFDNPELAHALGFGALVIILAEGGLTTKWNDIRPAIGLAAVLATVGIGISVSLMAFFGHFVLGLDWWVAILLGAVFSPTDAAAVFSVLRNVPLPYRLRGVVEAESGLNDAPTVLLVTLASTAALTGHSEHGPVALVALVGLELIAGIGMGLVLGWVGVQMMRRVALPASGLYPLATMVWIVFSYGVTAEIHASGFAAVYVCALMLGNAQLPHRWATRSFVEGTGWIAQIGLFVMLGMLAVPGRLNLQETMVALAAGLFLTFVARPVSVIVSAVVFRMPFREQLFLSWAGLRGAVPIIMATVPLSMGVPNAPYLFDVVLIFVILFTCLQAPTLPYAARKLGLVDLEAARDVEIEVAPLDKIAADLLQVRIPDGSRMAGLEVSELRLPPHSAVTLIIRNERPFAPAGRERLKVGDDLLIVTPSAERERTEQRLALLSRRGRLAKWREGARERRNRTGERNGAAPEDL</sequence>
<evidence type="ECO:0000256" key="8">
    <source>
        <dbReference type="ARBA" id="ARBA00023136"/>
    </source>
</evidence>
<dbReference type="EMBL" id="AP012204">
    <property type="protein sequence ID" value="BAK38092.1"/>
    <property type="molecule type" value="Genomic_DNA"/>
</dbReference>
<dbReference type="OrthoDB" id="9810759at2"/>
<dbReference type="NCBIfam" id="NF003715">
    <property type="entry name" value="PRK05326.1-2"/>
    <property type="match status" value="1"/>
</dbReference>
<keyword evidence="4" id="KW-1003">Cell membrane</keyword>
<dbReference type="KEGG" id="mph:MLP_50780"/>
<evidence type="ECO:0000256" key="1">
    <source>
        <dbReference type="ARBA" id="ARBA00004651"/>
    </source>
</evidence>
<dbReference type="InterPro" id="IPR036721">
    <property type="entry name" value="RCK_C_sf"/>
</dbReference>
<dbReference type="HOGENOM" id="CLU_005912_9_1_11"/>
<feature type="transmembrane region" description="Helical" evidence="10">
    <location>
        <begin position="332"/>
        <end position="352"/>
    </location>
</feature>
<dbReference type="PANTHER" id="PTHR32507">
    <property type="entry name" value="NA(+)/H(+) ANTIPORTER 1"/>
    <property type="match status" value="1"/>
</dbReference>
<dbReference type="SUPFAM" id="SSF116726">
    <property type="entry name" value="TrkA C-terminal domain-like"/>
    <property type="match status" value="1"/>
</dbReference>
<protein>
    <submittedName>
        <fullName evidence="12">Putative solute/hydrogen antiporter</fullName>
    </submittedName>
</protein>
<dbReference type="PROSITE" id="PS51202">
    <property type="entry name" value="RCK_C"/>
    <property type="match status" value="1"/>
</dbReference>
<evidence type="ECO:0000256" key="7">
    <source>
        <dbReference type="ARBA" id="ARBA00023065"/>
    </source>
</evidence>
<feature type="transmembrane region" description="Helical" evidence="10">
    <location>
        <begin position="6"/>
        <end position="25"/>
    </location>
</feature>
<dbReference type="GO" id="GO:0008324">
    <property type="term" value="F:monoatomic cation transmembrane transporter activity"/>
    <property type="evidence" value="ECO:0007669"/>
    <property type="project" value="InterPro"/>
</dbReference>
<evidence type="ECO:0000256" key="4">
    <source>
        <dbReference type="ARBA" id="ARBA00022475"/>
    </source>
</evidence>
<dbReference type="Pfam" id="PF02080">
    <property type="entry name" value="TrkA_C"/>
    <property type="match status" value="1"/>
</dbReference>
<evidence type="ECO:0000256" key="5">
    <source>
        <dbReference type="ARBA" id="ARBA00022692"/>
    </source>
</evidence>
<dbReference type="PANTHER" id="PTHR32507:SF7">
    <property type="entry name" value="K(+)_H(+) ANTIPORTER NHAP2"/>
    <property type="match status" value="1"/>
</dbReference>
<comment type="subcellular location">
    <subcellularLocation>
        <location evidence="1">Cell membrane</location>
        <topology evidence="1">Multi-pass membrane protein</topology>
    </subcellularLocation>
</comment>
<feature type="transmembrane region" description="Helical" evidence="10">
    <location>
        <begin position="114"/>
        <end position="136"/>
    </location>
</feature>